<keyword evidence="1" id="KW-0723">Serine/threonine-protein kinase</keyword>
<keyword evidence="1" id="KW-0418">Kinase</keyword>
<dbReference type="Pfam" id="PF13581">
    <property type="entry name" value="HATPase_c_2"/>
    <property type="match status" value="1"/>
</dbReference>
<keyword evidence="3" id="KW-0547">Nucleotide-binding</keyword>
<dbReference type="Proteomes" id="UP001500683">
    <property type="component" value="Unassembled WGS sequence"/>
</dbReference>
<organism evidence="3 4">
    <name type="scientific">Actinomadura miaoliensis</name>
    <dbReference type="NCBI Taxonomy" id="430685"/>
    <lineage>
        <taxon>Bacteria</taxon>
        <taxon>Bacillati</taxon>
        <taxon>Actinomycetota</taxon>
        <taxon>Actinomycetes</taxon>
        <taxon>Streptosporangiales</taxon>
        <taxon>Thermomonosporaceae</taxon>
        <taxon>Actinomadura</taxon>
    </lineage>
</organism>
<protein>
    <submittedName>
        <fullName evidence="3">ATP-binding protein</fullName>
    </submittedName>
</protein>
<dbReference type="GO" id="GO:0005524">
    <property type="term" value="F:ATP binding"/>
    <property type="evidence" value="ECO:0007669"/>
    <property type="project" value="UniProtKB-KW"/>
</dbReference>
<dbReference type="CDD" id="cd16936">
    <property type="entry name" value="HATPase_RsbW-like"/>
    <property type="match status" value="1"/>
</dbReference>
<keyword evidence="1" id="KW-0808">Transferase</keyword>
<feature type="domain" description="Histidine kinase/HSP90-like ATPase" evidence="2">
    <location>
        <begin position="16"/>
        <end position="129"/>
    </location>
</feature>
<keyword evidence="4" id="KW-1185">Reference proteome</keyword>
<dbReference type="PANTHER" id="PTHR35526:SF3">
    <property type="entry name" value="ANTI-SIGMA-F FACTOR RSBW"/>
    <property type="match status" value="1"/>
</dbReference>
<evidence type="ECO:0000313" key="3">
    <source>
        <dbReference type="EMBL" id="GAA4058397.1"/>
    </source>
</evidence>
<dbReference type="InterPro" id="IPR003594">
    <property type="entry name" value="HATPase_dom"/>
</dbReference>
<comment type="caution">
    <text evidence="3">The sequence shown here is derived from an EMBL/GenBank/DDBJ whole genome shotgun (WGS) entry which is preliminary data.</text>
</comment>
<reference evidence="4" key="1">
    <citation type="journal article" date="2019" name="Int. J. Syst. Evol. Microbiol.">
        <title>The Global Catalogue of Microorganisms (GCM) 10K type strain sequencing project: providing services to taxonomists for standard genome sequencing and annotation.</title>
        <authorList>
            <consortium name="The Broad Institute Genomics Platform"/>
            <consortium name="The Broad Institute Genome Sequencing Center for Infectious Disease"/>
            <person name="Wu L."/>
            <person name="Ma J."/>
        </authorList>
    </citation>
    <scope>NUCLEOTIDE SEQUENCE [LARGE SCALE GENOMIC DNA]</scope>
    <source>
        <strain evidence="4">JCM 16702</strain>
    </source>
</reference>
<dbReference type="InterPro" id="IPR050267">
    <property type="entry name" value="Anti-sigma-factor_SerPK"/>
</dbReference>
<dbReference type="InterPro" id="IPR036890">
    <property type="entry name" value="HATPase_C_sf"/>
</dbReference>
<keyword evidence="3" id="KW-0067">ATP-binding</keyword>
<dbReference type="EMBL" id="BAAAZG010000001">
    <property type="protein sequence ID" value="GAA4058397.1"/>
    <property type="molecule type" value="Genomic_DNA"/>
</dbReference>
<gene>
    <name evidence="3" type="ORF">GCM10022214_08250</name>
</gene>
<accession>A0ABP7V2Y4</accession>
<dbReference type="SUPFAM" id="SSF55874">
    <property type="entry name" value="ATPase domain of HSP90 chaperone/DNA topoisomerase II/histidine kinase"/>
    <property type="match status" value="1"/>
</dbReference>
<proteinExistence type="predicted"/>
<dbReference type="Gene3D" id="3.30.565.10">
    <property type="entry name" value="Histidine kinase-like ATPase, C-terminal domain"/>
    <property type="match status" value="1"/>
</dbReference>
<evidence type="ECO:0000259" key="2">
    <source>
        <dbReference type="Pfam" id="PF13581"/>
    </source>
</evidence>
<evidence type="ECO:0000313" key="4">
    <source>
        <dbReference type="Proteomes" id="UP001500683"/>
    </source>
</evidence>
<dbReference type="PANTHER" id="PTHR35526">
    <property type="entry name" value="ANTI-SIGMA-F FACTOR RSBW-RELATED"/>
    <property type="match status" value="1"/>
</dbReference>
<sequence length="137" mass="14696">MLLTTPPTALYWLRSFPGDAEQARAARRFTSCLLTGFPALDEVLLAVDELVVNALRHTKSGQGDGLFTVEVLGRCSGVAVAVTDQGGPGEPTVRDVDELAESGRGLRTVSHLATSWGWYGDDSGRTVTAMFAGEWLR</sequence>
<evidence type="ECO:0000256" key="1">
    <source>
        <dbReference type="ARBA" id="ARBA00022527"/>
    </source>
</evidence>
<dbReference type="RefSeq" id="WP_344940780.1">
    <property type="nucleotide sequence ID" value="NZ_BAAAZG010000001.1"/>
</dbReference>
<name>A0ABP7V2Y4_9ACTN</name>